<comment type="caution">
    <text evidence="2">The sequence shown here is derived from an EMBL/GenBank/DDBJ whole genome shotgun (WGS) entry which is preliminary data.</text>
</comment>
<reference evidence="2 3" key="1">
    <citation type="submission" date="2023-03" db="EMBL/GenBank/DDBJ databases">
        <title>Genome sequence of Lichtheimia ornata CBS 291.66.</title>
        <authorList>
            <person name="Mohabir J.T."/>
            <person name="Shea T.P."/>
            <person name="Kurbessoian T."/>
            <person name="Berby B."/>
            <person name="Fontaine J."/>
            <person name="Livny J."/>
            <person name="Gnirke A."/>
            <person name="Stajich J.E."/>
            <person name="Cuomo C.A."/>
        </authorList>
    </citation>
    <scope>NUCLEOTIDE SEQUENCE [LARGE SCALE GENOMIC DNA]</scope>
    <source>
        <strain evidence="2">CBS 291.66</strain>
    </source>
</reference>
<proteinExistence type="predicted"/>
<evidence type="ECO:0000313" key="2">
    <source>
        <dbReference type="EMBL" id="KAJ8652603.1"/>
    </source>
</evidence>
<evidence type="ECO:0000313" key="3">
    <source>
        <dbReference type="Proteomes" id="UP001234581"/>
    </source>
</evidence>
<dbReference type="RefSeq" id="XP_058337517.1">
    <property type="nucleotide sequence ID" value="XM_058491712.1"/>
</dbReference>
<feature type="domain" description="Heterokaryon incompatibility" evidence="1">
    <location>
        <begin position="87"/>
        <end position="228"/>
    </location>
</feature>
<dbReference type="InterPro" id="IPR052895">
    <property type="entry name" value="HetReg/Transcr_Mod"/>
</dbReference>
<name>A0AAD7UT01_9FUNG</name>
<dbReference type="InterPro" id="IPR010730">
    <property type="entry name" value="HET"/>
</dbReference>
<gene>
    <name evidence="2" type="ORF">O0I10_011749</name>
</gene>
<dbReference type="Proteomes" id="UP001234581">
    <property type="component" value="Unassembled WGS sequence"/>
</dbReference>
<sequence length="387" mass="45472">MKQLGMGLVYQIFMRIKPCFYEDIEDRREVPWLLEHPHFLLLYVPDNGHTKMKLVNPASDSYHRERIMAKMEKRTKRTQWVPLPHYALSHLWGITVTNKHLWDNIGDYVDDEKGQPAAPVSMRPEKRDTLLKLLRHHPDSYWWIDVLCARTDTPLDIMGDIYSWCTECIAMIDCDPDIIPQVHSSMGQLRDTTTLEDDRQREPFWKASEMLDILAQCHWWKRVWTWQEMVLPETVTLVSERTLQLSTAHTLDIDDLETFPMKLDDNARRFGVYDDWNPHPDGVCLEEIGVSRMMKRHFGDPEVEALAIRSMVKTFGVSNRRCMDPADYVYGVLGVLRMYVPRKTDPDEVWKLFLERLSSYISISNHAKRFDLATARNMADVYGILKE</sequence>
<dbReference type="EMBL" id="JARTCD010000099">
    <property type="protein sequence ID" value="KAJ8652603.1"/>
    <property type="molecule type" value="Genomic_DNA"/>
</dbReference>
<accession>A0AAD7UT01</accession>
<evidence type="ECO:0000259" key="1">
    <source>
        <dbReference type="Pfam" id="PF06985"/>
    </source>
</evidence>
<protein>
    <recommendedName>
        <fullName evidence="1">Heterokaryon incompatibility domain-containing protein</fullName>
    </recommendedName>
</protein>
<dbReference type="AlphaFoldDB" id="A0AAD7UT01"/>
<keyword evidence="3" id="KW-1185">Reference proteome</keyword>
<dbReference type="GeneID" id="83219148"/>
<dbReference type="PANTHER" id="PTHR24148:SF64">
    <property type="entry name" value="HETEROKARYON INCOMPATIBILITY DOMAIN-CONTAINING PROTEIN"/>
    <property type="match status" value="1"/>
</dbReference>
<dbReference type="PANTHER" id="PTHR24148">
    <property type="entry name" value="ANKYRIN REPEAT DOMAIN-CONTAINING PROTEIN 39 HOMOLOG-RELATED"/>
    <property type="match status" value="1"/>
</dbReference>
<organism evidence="2 3">
    <name type="scientific">Lichtheimia ornata</name>
    <dbReference type="NCBI Taxonomy" id="688661"/>
    <lineage>
        <taxon>Eukaryota</taxon>
        <taxon>Fungi</taxon>
        <taxon>Fungi incertae sedis</taxon>
        <taxon>Mucoromycota</taxon>
        <taxon>Mucoromycotina</taxon>
        <taxon>Mucoromycetes</taxon>
        <taxon>Mucorales</taxon>
        <taxon>Lichtheimiaceae</taxon>
        <taxon>Lichtheimia</taxon>
    </lineage>
</organism>
<dbReference type="Pfam" id="PF06985">
    <property type="entry name" value="HET"/>
    <property type="match status" value="1"/>
</dbReference>